<protein>
    <recommendedName>
        <fullName evidence="3">Lipocalin-like domain-containing protein</fullName>
    </recommendedName>
</protein>
<dbReference type="EMBL" id="CP077107">
    <property type="protein sequence ID" value="QXO95535.1"/>
    <property type="molecule type" value="Genomic_DNA"/>
</dbReference>
<evidence type="ECO:0008006" key="3">
    <source>
        <dbReference type="Google" id="ProtNLM"/>
    </source>
</evidence>
<accession>A0A8F5VQ57</accession>
<evidence type="ECO:0000313" key="1">
    <source>
        <dbReference type="EMBL" id="QXO95535.1"/>
    </source>
</evidence>
<name>A0A8F5VQ57_METHU</name>
<proteinExistence type="predicted"/>
<dbReference type="OrthoDB" id="382253at2157"/>
<evidence type="ECO:0000313" key="2">
    <source>
        <dbReference type="Proteomes" id="UP000694228"/>
    </source>
</evidence>
<dbReference type="AlphaFoldDB" id="A0A8F5VQ57"/>
<reference evidence="1 2" key="1">
    <citation type="submission" date="2021-06" db="EMBL/GenBank/DDBJ databases">
        <title>Complete genome sequence of the secondary alcohol utilizing methanogen Methanospirillum hungatei strain GP1.</title>
        <authorList>
            <person name="Day L.A."/>
            <person name="Costa K.C."/>
        </authorList>
    </citation>
    <scope>NUCLEOTIDE SEQUENCE [LARGE SCALE GENOMIC DNA]</scope>
    <source>
        <strain evidence="1 2">GP1</strain>
    </source>
</reference>
<dbReference type="Proteomes" id="UP000694228">
    <property type="component" value="Chromosome"/>
</dbReference>
<sequence length="141" mass="15596">MKHILFLILGLFLLLIAGNVTADSVPNLTGTWTLEKIEYLQYSGEIIEDVSNESAWTISQQGRIIQGINQFPGKNGLVEEKIAGVISPDGTTAHVVDMNGDLYIVYITDDDTLTINYLNTGVMKEDAGYAWTLTEIMRKKA</sequence>
<gene>
    <name evidence="1" type="ORF">KSK55_03800</name>
</gene>
<organism evidence="1 2">
    <name type="scientific">Methanospirillum hungatei</name>
    <dbReference type="NCBI Taxonomy" id="2203"/>
    <lineage>
        <taxon>Archaea</taxon>
        <taxon>Methanobacteriati</taxon>
        <taxon>Methanobacteriota</taxon>
        <taxon>Stenosarchaea group</taxon>
        <taxon>Methanomicrobia</taxon>
        <taxon>Methanomicrobiales</taxon>
        <taxon>Methanospirillaceae</taxon>
        <taxon>Methanospirillum</taxon>
    </lineage>
</organism>